<dbReference type="PANTHER" id="PTHR43128">
    <property type="entry name" value="L-2-HYDROXYCARBOXYLATE DEHYDROGENASE (NAD(P)(+))"/>
    <property type="match status" value="1"/>
</dbReference>
<feature type="binding site" evidence="7 9">
    <location>
        <begin position="119"/>
        <end position="121"/>
    </location>
    <ligand>
        <name>NAD(+)</name>
        <dbReference type="ChEBI" id="CHEBI:57540"/>
    </ligand>
</feature>
<evidence type="ECO:0000313" key="26">
    <source>
        <dbReference type="Proteomes" id="UP000554488"/>
    </source>
</evidence>
<dbReference type="NCBIfam" id="TIGR01771">
    <property type="entry name" value="L-LDH-NAD"/>
    <property type="match status" value="1"/>
</dbReference>
<evidence type="ECO:0000256" key="5">
    <source>
        <dbReference type="ARBA" id="ARBA00023027"/>
    </source>
</evidence>
<dbReference type="GO" id="GO:0006096">
    <property type="term" value="P:glycolytic process"/>
    <property type="evidence" value="ECO:0007669"/>
    <property type="project" value="UniProtKB-UniRule"/>
</dbReference>
<reference evidence="14" key="5">
    <citation type="submission" date="2022-09" db="EMBL/GenBank/DDBJ databases">
        <title>Draft genome sequence of Coprococcus comes strain 31264.</title>
        <authorList>
            <person name="Atsushi H."/>
            <person name="Moriya O."/>
            <person name="Mitsuo S."/>
        </authorList>
    </citation>
    <scope>NUCLEOTIDE SEQUENCE</scope>
    <source>
        <strain evidence="14">JCM 31264</strain>
    </source>
</reference>
<evidence type="ECO:0000256" key="2">
    <source>
        <dbReference type="ARBA" id="ARBA00006054"/>
    </source>
</evidence>
<sequence>MVNIQKAAIIGCGFVGASSAFSLLQKGIFSELVLIDANKEKAEGEAMDISHGRPYAHPMKIYAGSYDDISDCSLIIITAGANQKPGETRLDLVHKNVAIFKSIIPEITKRGFEGILLVVANPVDILTYAALKISGYPKERVFGSGTVLDTARFRYLLSEHLQVASRSVHANIIGEHGDSELAVWSGANVAGIPINDFCELRGHYQHQESMERIYKTVRDSAYDIIQKKGATYYGVAMAVARIAESIVMNENAVLPVTSLMEGEYGLEGLCISVPTIVSQKGAEKVLEIPLSDEEKEKLLSSAKELKEVLDGLDL</sequence>
<dbReference type="Gene3D" id="3.90.110.10">
    <property type="entry name" value="Lactate dehydrogenase/glycoside hydrolase, family 4, C-terminal"/>
    <property type="match status" value="1"/>
</dbReference>
<dbReference type="Proteomes" id="UP000095362">
    <property type="component" value="Unassembled WGS sequence"/>
</dbReference>
<keyword evidence="7" id="KW-0963">Cytoplasm</keyword>
<evidence type="ECO:0000256" key="7">
    <source>
        <dbReference type="HAMAP-Rule" id="MF_00488"/>
    </source>
</evidence>
<dbReference type="EC" id="1.1.1.27" evidence="3 7"/>
<dbReference type="InterPro" id="IPR011304">
    <property type="entry name" value="L-lactate_DH"/>
</dbReference>
<feature type="binding site" evidence="7">
    <location>
        <position position="144"/>
    </location>
    <ligand>
        <name>NAD(+)</name>
        <dbReference type="ChEBI" id="CHEBI:57540"/>
    </ligand>
</feature>
<dbReference type="RefSeq" id="WP_008373488.1">
    <property type="nucleotide sequence ID" value="NZ_BSCI01000001.1"/>
</dbReference>
<dbReference type="SUPFAM" id="SSF56327">
    <property type="entry name" value="LDH C-terminal domain-like"/>
    <property type="match status" value="1"/>
</dbReference>
<comment type="subunit">
    <text evidence="7">Homotetramer.</text>
</comment>
<evidence type="ECO:0000259" key="10">
    <source>
        <dbReference type="Pfam" id="PF00056"/>
    </source>
</evidence>
<keyword evidence="7" id="KW-0597">Phosphoprotein</keyword>
<evidence type="ECO:0000313" key="14">
    <source>
        <dbReference type="EMBL" id="GLG85531.1"/>
    </source>
</evidence>
<dbReference type="PIRSF" id="PIRSF000102">
    <property type="entry name" value="Lac_mal_DH"/>
    <property type="match status" value="1"/>
</dbReference>
<evidence type="ECO:0000256" key="9">
    <source>
        <dbReference type="PIRSR" id="PIRSR000102-3"/>
    </source>
</evidence>
<feature type="binding site" evidence="7">
    <location>
        <position position="41"/>
    </location>
    <ligand>
        <name>NAD(+)</name>
        <dbReference type="ChEBI" id="CHEBI:57540"/>
    </ligand>
</feature>
<reference evidence="15 26" key="3">
    <citation type="submission" date="2020-04" db="EMBL/GenBank/DDBJ databases">
        <authorList>
            <person name="Pieper L."/>
        </authorList>
    </citation>
    <scope>NUCLEOTIDE SEQUENCE [LARGE SCALE GENOMIC DNA]</scope>
    <source>
        <strain evidence="15 26">F22</strain>
    </source>
</reference>
<accession>A0A174B6E4</accession>
<reference evidence="15 26" key="4">
    <citation type="submission" date="2020-07" db="EMBL/GenBank/DDBJ databases">
        <title>Bacterial metabolism rescues the inhibition of intestinal drug absorption by food and drug additives.</title>
        <authorList>
            <person name="Zou L."/>
            <person name="Spanogiannopoulos P."/>
            <person name="Chien H.-C."/>
            <person name="Pieper L.M."/>
            <person name="Cai W."/>
            <person name="Khuri N."/>
            <person name="Pottel J."/>
            <person name="Vora B."/>
            <person name="Ni Z."/>
            <person name="Tsakalozou E."/>
            <person name="Zhang W."/>
            <person name="Shoichet B.K."/>
            <person name="Giacomini K.M."/>
            <person name="Turnbaugh P.J."/>
        </authorList>
    </citation>
    <scope>NUCLEOTIDE SEQUENCE [LARGE SCALE GENOMIC DNA]</scope>
    <source>
        <strain evidence="15 26">F22</strain>
    </source>
</reference>
<dbReference type="OrthoDB" id="9802969at2"/>
<dbReference type="EMBL" id="BSCI01000001">
    <property type="protein sequence ID" value="GLG85531.1"/>
    <property type="molecule type" value="Genomic_DNA"/>
</dbReference>
<evidence type="ECO:0000256" key="6">
    <source>
        <dbReference type="ARBA" id="ARBA00049258"/>
    </source>
</evidence>
<dbReference type="PANTHER" id="PTHR43128:SF16">
    <property type="entry name" value="L-LACTATE DEHYDROGENASE"/>
    <property type="match status" value="1"/>
</dbReference>
<feature type="binding site" evidence="9">
    <location>
        <begin position="11"/>
        <end position="16"/>
    </location>
    <ligand>
        <name>NAD(+)</name>
        <dbReference type="ChEBI" id="CHEBI:57540"/>
    </ligand>
</feature>
<feature type="binding site" evidence="7">
    <location>
        <position position="15"/>
    </location>
    <ligand>
        <name>NAD(+)</name>
        <dbReference type="ChEBI" id="CHEBI:57540"/>
    </ligand>
</feature>
<dbReference type="GeneID" id="92826001"/>
<name>A0A174B6E4_9FIRM</name>
<evidence type="ECO:0000313" key="16">
    <source>
        <dbReference type="EMBL" id="RGJ23857.1"/>
    </source>
</evidence>
<feature type="binding site" evidence="9">
    <location>
        <position position="96"/>
    </location>
    <ligand>
        <name>NAD(+)</name>
        <dbReference type="ChEBI" id="CHEBI:57540"/>
    </ligand>
</feature>
<comment type="similarity">
    <text evidence="2 7">Belongs to the LDH/MDH superfamily. LDH family.</text>
</comment>
<dbReference type="EMBL" id="CYXR01000001">
    <property type="protein sequence ID" value="CUM68870.1"/>
    <property type="molecule type" value="Genomic_DNA"/>
</dbReference>
<feature type="domain" description="Lactate/malate dehydrogenase N-terminal" evidence="10">
    <location>
        <begin position="6"/>
        <end position="143"/>
    </location>
</feature>
<dbReference type="InterPro" id="IPR036291">
    <property type="entry name" value="NAD(P)-bd_dom_sf"/>
</dbReference>
<feature type="binding site" evidence="7">
    <location>
        <position position="83"/>
    </location>
    <ligand>
        <name>substrate</name>
    </ligand>
</feature>
<feature type="binding site" evidence="7">
    <location>
        <position position="231"/>
    </location>
    <ligand>
        <name>substrate</name>
    </ligand>
</feature>
<feature type="binding site" evidence="7">
    <location>
        <begin position="149"/>
        <end position="152"/>
    </location>
    <ligand>
        <name>substrate</name>
    </ligand>
</feature>
<evidence type="ECO:0000256" key="3">
    <source>
        <dbReference type="ARBA" id="ARBA00012967"/>
    </source>
</evidence>
<comment type="pathway">
    <text evidence="1 7">Fermentation; pyruvate fermentation to lactate; (S)-lactate from pyruvate: step 1/1.</text>
</comment>
<evidence type="ECO:0000259" key="11">
    <source>
        <dbReference type="Pfam" id="PF02866"/>
    </source>
</evidence>
<dbReference type="GO" id="GO:0006089">
    <property type="term" value="P:lactate metabolic process"/>
    <property type="evidence" value="ECO:0007669"/>
    <property type="project" value="TreeGrafter"/>
</dbReference>
<comment type="function">
    <text evidence="7">Catalyzes the conversion of lactate to pyruvate.</text>
</comment>
<evidence type="ECO:0000313" key="21">
    <source>
        <dbReference type="Proteomes" id="UP000095727"/>
    </source>
</evidence>
<dbReference type="SUPFAM" id="SSF51735">
    <property type="entry name" value="NAD(P)-binding Rossmann-fold domains"/>
    <property type="match status" value="1"/>
</dbReference>
<dbReference type="STRING" id="410072.ERS852525_00083"/>
<dbReference type="Gene3D" id="3.40.50.720">
    <property type="entry name" value="NAD(P)-binding Rossmann-like Domain"/>
    <property type="match status" value="1"/>
</dbReference>
<protein>
    <recommendedName>
        <fullName evidence="3 7">L-lactate dehydrogenase</fullName>
        <shortName evidence="7">L-LDH</shortName>
        <ecNumber evidence="3 7">1.1.1.27</ecNumber>
    </recommendedName>
</protein>
<keyword evidence="23" id="KW-1185">Reference proteome</keyword>
<gene>
    <name evidence="7 13" type="primary">ldh</name>
    <name evidence="14" type="synonym">ldh1</name>
    <name evidence="14" type="ORF">comes_00760</name>
    <name evidence="19" type="ORF">DW252_09850</name>
    <name evidence="18" type="ORF">DW656_09660</name>
    <name evidence="17" type="ORF">DWX03_04000</name>
    <name evidence="16" type="ORF">DXD67_07790</name>
    <name evidence="13" type="ORF">ERS852481_01113</name>
    <name evidence="12" type="ORF">ERS852574_00020</name>
    <name evidence="15" type="ORF">HUU93_02510</name>
</gene>
<evidence type="ECO:0000313" key="12">
    <source>
        <dbReference type="EMBL" id="CUM68870.1"/>
    </source>
</evidence>
<feature type="binding site" evidence="7">
    <location>
        <position position="66"/>
    </location>
    <ligand>
        <name>NAD(+)</name>
        <dbReference type="ChEBI" id="CHEBI:57540"/>
    </ligand>
</feature>
<dbReference type="EMBL" id="JABWDC010000006">
    <property type="protein sequence ID" value="NUN85486.1"/>
    <property type="molecule type" value="Genomic_DNA"/>
</dbReference>
<feature type="binding site" evidence="7">
    <location>
        <position position="89"/>
    </location>
    <ligand>
        <name>substrate</name>
    </ligand>
</feature>
<dbReference type="InterPro" id="IPR022383">
    <property type="entry name" value="Lactate/malate_DH_C"/>
</dbReference>
<feature type="binding site" evidence="7">
    <location>
        <position position="169"/>
    </location>
    <ligand>
        <name>beta-D-fructose 1,6-bisphosphate</name>
        <dbReference type="ChEBI" id="CHEBI:32966"/>
        <note>allosteric activator</note>
    </ligand>
</feature>
<feature type="binding site" evidence="7">
    <location>
        <position position="102"/>
    </location>
    <ligand>
        <name>NAD(+)</name>
        <dbReference type="ChEBI" id="CHEBI:57540"/>
    </ligand>
</feature>
<comment type="catalytic activity">
    <reaction evidence="6 7">
        <text>(S)-lactate + NAD(+) = pyruvate + NADH + H(+)</text>
        <dbReference type="Rhea" id="RHEA:23444"/>
        <dbReference type="ChEBI" id="CHEBI:15361"/>
        <dbReference type="ChEBI" id="CHEBI:15378"/>
        <dbReference type="ChEBI" id="CHEBI:16651"/>
        <dbReference type="ChEBI" id="CHEBI:57540"/>
        <dbReference type="ChEBI" id="CHEBI:57945"/>
        <dbReference type="EC" id="1.1.1.27"/>
    </reaction>
</comment>
<keyword evidence="7" id="KW-0021">Allosteric enzyme</keyword>
<dbReference type="Proteomes" id="UP000260655">
    <property type="component" value="Unassembled WGS sequence"/>
</dbReference>
<dbReference type="EMBL" id="CYZK01000005">
    <property type="protein sequence ID" value="CUN95326.1"/>
    <property type="molecule type" value="Genomic_DNA"/>
</dbReference>
<evidence type="ECO:0000313" key="17">
    <source>
        <dbReference type="EMBL" id="RGT91580.1"/>
    </source>
</evidence>
<dbReference type="Proteomes" id="UP001145109">
    <property type="component" value="Unassembled WGS sequence"/>
</dbReference>
<dbReference type="NCBIfam" id="NF004863">
    <property type="entry name" value="PRK06223.1"/>
    <property type="match status" value="1"/>
</dbReference>
<evidence type="ECO:0000313" key="25">
    <source>
        <dbReference type="Proteomes" id="UP000286595"/>
    </source>
</evidence>
<dbReference type="InterPro" id="IPR001557">
    <property type="entry name" value="L-lactate/malate_DH"/>
</dbReference>
<dbReference type="NCBIfam" id="NF000824">
    <property type="entry name" value="PRK00066.1"/>
    <property type="match status" value="1"/>
</dbReference>
<evidence type="ECO:0000313" key="19">
    <source>
        <dbReference type="EMBL" id="RHG60081.1"/>
    </source>
</evidence>
<dbReference type="Proteomes" id="UP000095727">
    <property type="component" value="Unassembled WGS sequence"/>
</dbReference>
<feature type="active site" description="Proton acceptor" evidence="7 8">
    <location>
        <position position="176"/>
    </location>
</feature>
<reference evidence="22 23" key="2">
    <citation type="submission" date="2018-08" db="EMBL/GenBank/DDBJ databases">
        <title>A genome reference for cultivated species of the human gut microbiota.</title>
        <authorList>
            <person name="Zou Y."/>
            <person name="Xue W."/>
            <person name="Luo G."/>
        </authorList>
    </citation>
    <scope>NUCLEOTIDE SEQUENCE [LARGE SCALE GENOMIC DNA]</scope>
    <source>
        <strain evidence="17 23">AF18-12LB</strain>
        <strain evidence="19 25">AM22-12LB</strain>
        <strain evidence="18 24">AM23-3</strain>
        <strain evidence="16 22">TM07-19</strain>
    </source>
</reference>
<dbReference type="GO" id="GO:0004459">
    <property type="term" value="F:L-lactate dehydrogenase (NAD+) activity"/>
    <property type="evidence" value="ECO:0007669"/>
    <property type="project" value="UniProtKB-UniRule"/>
</dbReference>
<dbReference type="PRINTS" id="PR00086">
    <property type="entry name" value="LLDHDRGNASE"/>
</dbReference>
<dbReference type="PaxDb" id="410072-ERS852525_00083"/>
<evidence type="ECO:0000313" key="18">
    <source>
        <dbReference type="EMBL" id="RHF83000.1"/>
    </source>
</evidence>
<dbReference type="InterPro" id="IPR015955">
    <property type="entry name" value="Lactate_DH/Glyco_Ohase_4_C"/>
</dbReference>
<feature type="binding site" evidence="7">
    <location>
        <position position="154"/>
    </location>
    <ligand>
        <name>beta-D-fructose 1,6-bisphosphate</name>
        <dbReference type="ChEBI" id="CHEBI:32966"/>
        <note>allosteric activator</note>
    </ligand>
</feature>
<dbReference type="Pfam" id="PF00056">
    <property type="entry name" value="Ldh_1_N"/>
    <property type="match status" value="1"/>
</dbReference>
<evidence type="ECO:0000313" key="13">
    <source>
        <dbReference type="EMBL" id="CUN95326.1"/>
    </source>
</evidence>
<dbReference type="Pfam" id="PF02866">
    <property type="entry name" value="Ldh_1_C"/>
    <property type="match status" value="1"/>
</dbReference>
<keyword evidence="4 7" id="KW-0560">Oxidoreductase</keyword>
<dbReference type="CDD" id="cd05292">
    <property type="entry name" value="LDH_2"/>
    <property type="match status" value="1"/>
</dbReference>
<feature type="domain" description="Lactate/malate dehydrogenase C-terminal" evidence="11">
    <location>
        <begin position="146"/>
        <end position="310"/>
    </location>
</feature>
<dbReference type="UniPathway" id="UPA00554">
    <property type="reaction ID" value="UER00611"/>
</dbReference>
<evidence type="ECO:0000313" key="20">
    <source>
        <dbReference type="Proteomes" id="UP000095362"/>
    </source>
</evidence>
<feature type="binding site" evidence="7">
    <location>
        <begin position="121"/>
        <end position="124"/>
    </location>
    <ligand>
        <name>substrate</name>
    </ligand>
</feature>
<comment type="subcellular location">
    <subcellularLocation>
        <location evidence="7">Cytoplasm</location>
    </subcellularLocation>
</comment>
<dbReference type="InterPro" id="IPR001236">
    <property type="entry name" value="Lactate/malate_DH_N"/>
</dbReference>
<dbReference type="AlphaFoldDB" id="A0A174B6E4"/>
<dbReference type="EMBL" id="QSOV01000006">
    <property type="protein sequence ID" value="RGJ23857.1"/>
    <property type="molecule type" value="Genomic_DNA"/>
</dbReference>
<evidence type="ECO:0000256" key="8">
    <source>
        <dbReference type="PIRSR" id="PIRSR000102-1"/>
    </source>
</evidence>
<dbReference type="PROSITE" id="PS00064">
    <property type="entry name" value="L_LDH"/>
    <property type="match status" value="1"/>
</dbReference>
<dbReference type="Proteomes" id="UP000286595">
    <property type="component" value="Unassembled WGS sequence"/>
</dbReference>
<dbReference type="InterPro" id="IPR018177">
    <property type="entry name" value="L-lactate_DH_AS"/>
</dbReference>
<evidence type="ECO:0000313" key="22">
    <source>
        <dbReference type="Proteomes" id="UP000260655"/>
    </source>
</evidence>
<reference evidence="14" key="6">
    <citation type="submission" date="2022-11" db="EMBL/GenBank/DDBJ databases">
        <title>Draft genome sequence of Coprococcus comes strain 31264.</title>
        <authorList>
            <person name="Hisatomi A."/>
            <person name="Ohkuma M."/>
            <person name="Sakamoto M."/>
        </authorList>
    </citation>
    <scope>NUCLEOTIDE SEQUENCE</scope>
    <source>
        <strain evidence="14">JCM 31264</strain>
    </source>
</reference>
<keyword evidence="5 7" id="KW-0520">NAD</keyword>
<dbReference type="EMBL" id="QRXJ01000004">
    <property type="protein sequence ID" value="RGT91580.1"/>
    <property type="molecule type" value="Genomic_DNA"/>
</dbReference>
<evidence type="ECO:0000313" key="23">
    <source>
        <dbReference type="Proteomes" id="UP000283360"/>
    </source>
</evidence>
<proteinExistence type="inferred from homology"/>
<feature type="modified residue" description="Phosphotyrosine" evidence="7">
    <location>
        <position position="222"/>
    </location>
</feature>
<comment type="activity regulation">
    <text evidence="7">Allosterically activated by fructose 1,6-bisphosphate (FBP).</text>
</comment>
<dbReference type="Proteomes" id="UP000284579">
    <property type="component" value="Unassembled WGS sequence"/>
</dbReference>
<dbReference type="HAMAP" id="MF_00488">
    <property type="entry name" value="Lactate_dehydrog"/>
    <property type="match status" value="1"/>
</dbReference>
<dbReference type="Proteomes" id="UP000554488">
    <property type="component" value="Unassembled WGS sequence"/>
</dbReference>
<dbReference type="GO" id="GO:0005737">
    <property type="term" value="C:cytoplasm"/>
    <property type="evidence" value="ECO:0007669"/>
    <property type="project" value="UniProtKB-SubCell"/>
</dbReference>
<evidence type="ECO:0000313" key="24">
    <source>
        <dbReference type="Proteomes" id="UP000284579"/>
    </source>
</evidence>
<feature type="binding site" evidence="7 9">
    <location>
        <position position="36"/>
    </location>
    <ligand>
        <name>NAD(+)</name>
        <dbReference type="ChEBI" id="CHEBI:57540"/>
    </ligand>
</feature>
<evidence type="ECO:0000313" key="15">
    <source>
        <dbReference type="EMBL" id="NUN85486.1"/>
    </source>
</evidence>
<feature type="binding site" evidence="7">
    <location>
        <begin position="80"/>
        <end position="81"/>
    </location>
    <ligand>
        <name>NAD(+)</name>
        <dbReference type="ChEBI" id="CHEBI:57540"/>
    </ligand>
</feature>
<evidence type="ECO:0000256" key="1">
    <source>
        <dbReference type="ARBA" id="ARBA00004843"/>
    </source>
</evidence>
<organism evidence="13 20">
    <name type="scientific">Coprococcus comes</name>
    <dbReference type="NCBI Taxonomy" id="410072"/>
    <lineage>
        <taxon>Bacteria</taxon>
        <taxon>Bacillati</taxon>
        <taxon>Bacillota</taxon>
        <taxon>Clostridia</taxon>
        <taxon>Lachnospirales</taxon>
        <taxon>Lachnospiraceae</taxon>
        <taxon>Coprococcus</taxon>
    </lineage>
</organism>
<dbReference type="FunFam" id="3.40.50.720:FF:000018">
    <property type="entry name" value="Malate dehydrogenase"/>
    <property type="match status" value="1"/>
</dbReference>
<reference evidence="20 21" key="1">
    <citation type="submission" date="2015-09" db="EMBL/GenBank/DDBJ databases">
        <authorList>
            <consortium name="Pathogen Informatics"/>
        </authorList>
    </citation>
    <scope>NUCLEOTIDE SEQUENCE [LARGE SCALE GENOMIC DNA]</scope>
    <source>
        <strain evidence="13 20">2789STDY5834866</strain>
        <strain evidence="12 21">2789STDY5834962</strain>
    </source>
</reference>
<dbReference type="EMBL" id="QRHO01000011">
    <property type="protein sequence ID" value="RHF83000.1"/>
    <property type="molecule type" value="Genomic_DNA"/>
</dbReference>
<dbReference type="EMBL" id="QRIM01000010">
    <property type="protein sequence ID" value="RHG60081.1"/>
    <property type="molecule type" value="Genomic_DNA"/>
</dbReference>
<dbReference type="Proteomes" id="UP000283360">
    <property type="component" value="Unassembled WGS sequence"/>
</dbReference>
<evidence type="ECO:0000256" key="4">
    <source>
        <dbReference type="ARBA" id="ARBA00023002"/>
    </source>
</evidence>